<sequence>MISDLEEMIRQRAHAVWEQEGRPHGRHEEHWQMAAAEITQELDRIKAAHAPATAEEVEAPAAPRKRRPHRAEGGEPATAPRMCRISKTTFGESVALGDEPAASDEVHRNAPHRRGRKAANEVQAEAGSVAAKTTRPRATKGTEGAQSEPAADAAPRSRRNKGEAAHASSDTSATERPAKRGRKPRPETETIH</sequence>
<feature type="region of interest" description="Disordered" evidence="1">
    <location>
        <begin position="49"/>
        <end position="192"/>
    </location>
</feature>
<comment type="caution">
    <text evidence="2">The sequence shown here is derived from an EMBL/GenBank/DDBJ whole genome shotgun (WGS) entry which is preliminary data.</text>
</comment>
<organism evidence="2 3">
    <name type="scientific">Rubellimicrobium roseum</name>
    <dbReference type="NCBI Taxonomy" id="687525"/>
    <lineage>
        <taxon>Bacteria</taxon>
        <taxon>Pseudomonadati</taxon>
        <taxon>Pseudomonadota</taxon>
        <taxon>Alphaproteobacteria</taxon>
        <taxon>Rhodobacterales</taxon>
        <taxon>Roseobacteraceae</taxon>
        <taxon>Rubellimicrobium</taxon>
    </lineage>
</organism>
<dbReference type="OrthoDB" id="9811127at2"/>
<dbReference type="InterPro" id="IPR021327">
    <property type="entry name" value="DUF2934"/>
</dbReference>
<dbReference type="AlphaFoldDB" id="A0A5C4N7X2"/>
<feature type="compositionally biased region" description="Low complexity" evidence="1">
    <location>
        <begin position="49"/>
        <end position="62"/>
    </location>
</feature>
<dbReference type="EMBL" id="VDFV01000045">
    <property type="protein sequence ID" value="TNC64002.1"/>
    <property type="molecule type" value="Genomic_DNA"/>
</dbReference>
<keyword evidence="3" id="KW-1185">Reference proteome</keyword>
<evidence type="ECO:0000256" key="1">
    <source>
        <dbReference type="SAM" id="MobiDB-lite"/>
    </source>
</evidence>
<proteinExistence type="predicted"/>
<name>A0A5C4N7X2_9RHOB</name>
<accession>A0A5C4N7X2</accession>
<protein>
    <submittedName>
        <fullName evidence="2">DUF2934 domain-containing protein</fullName>
    </submittedName>
</protein>
<evidence type="ECO:0000313" key="3">
    <source>
        <dbReference type="Proteomes" id="UP000305709"/>
    </source>
</evidence>
<dbReference type="Proteomes" id="UP000305709">
    <property type="component" value="Unassembled WGS sequence"/>
</dbReference>
<dbReference type="Pfam" id="PF11154">
    <property type="entry name" value="DUF2934"/>
    <property type="match status" value="1"/>
</dbReference>
<reference evidence="2 3" key="1">
    <citation type="submission" date="2019-06" db="EMBL/GenBank/DDBJ databases">
        <authorList>
            <person name="Jiang L."/>
        </authorList>
    </citation>
    <scope>NUCLEOTIDE SEQUENCE [LARGE SCALE GENOMIC DNA]</scope>
    <source>
        <strain evidence="2 3">YIM 48858</strain>
    </source>
</reference>
<gene>
    <name evidence="2" type="ORF">FHG71_18875</name>
</gene>
<evidence type="ECO:0000313" key="2">
    <source>
        <dbReference type="EMBL" id="TNC64002.1"/>
    </source>
</evidence>